<dbReference type="Proteomes" id="UP001139311">
    <property type="component" value="Unassembled WGS sequence"/>
</dbReference>
<comment type="function">
    <text evidence="11">Peptidoglycan polymerase that catalyzes glycan chain elongation from lipid-linked precursors.</text>
</comment>
<dbReference type="Gene3D" id="1.10.3810.10">
    <property type="entry name" value="Biosynthetic peptidoglycan transglycosylase-like"/>
    <property type="match status" value="1"/>
</dbReference>
<keyword evidence="1 11" id="KW-1003">Cell membrane</keyword>
<keyword evidence="5 11" id="KW-0812">Transmembrane</keyword>
<keyword evidence="14" id="KW-1185">Reference proteome</keyword>
<dbReference type="InterPro" id="IPR023346">
    <property type="entry name" value="Lysozyme-like_dom_sf"/>
</dbReference>
<organism evidence="13 14">
    <name type="scientific">Roseicella aerolata</name>
    <dbReference type="NCBI Taxonomy" id="2883479"/>
    <lineage>
        <taxon>Bacteria</taxon>
        <taxon>Pseudomonadati</taxon>
        <taxon>Pseudomonadota</taxon>
        <taxon>Alphaproteobacteria</taxon>
        <taxon>Acetobacterales</taxon>
        <taxon>Roseomonadaceae</taxon>
        <taxon>Roseicella</taxon>
    </lineage>
</organism>
<dbReference type="GO" id="GO:0009252">
    <property type="term" value="P:peptidoglycan biosynthetic process"/>
    <property type="evidence" value="ECO:0007669"/>
    <property type="project" value="UniProtKB-UniRule"/>
</dbReference>
<dbReference type="GO" id="GO:0071555">
    <property type="term" value="P:cell wall organization"/>
    <property type="evidence" value="ECO:0007669"/>
    <property type="project" value="UniProtKB-KW"/>
</dbReference>
<dbReference type="AlphaFoldDB" id="A0A9X1IB80"/>
<reference evidence="13" key="1">
    <citation type="submission" date="2021-10" db="EMBL/GenBank/DDBJ databases">
        <title>Roseicella aerolatum sp. nov., isolated from aerosols of e-waste dismantling site.</title>
        <authorList>
            <person name="Qin T."/>
        </authorList>
    </citation>
    <scope>NUCLEOTIDE SEQUENCE</scope>
    <source>
        <strain evidence="13">GB24</strain>
    </source>
</reference>
<evidence type="ECO:0000256" key="2">
    <source>
        <dbReference type="ARBA" id="ARBA00022519"/>
    </source>
</evidence>
<gene>
    <name evidence="11 13" type="primary">mtgA</name>
    <name evidence="13" type="ORF">LHA35_06125</name>
</gene>
<keyword evidence="6 11" id="KW-0133">Cell shape</keyword>
<evidence type="ECO:0000256" key="6">
    <source>
        <dbReference type="ARBA" id="ARBA00022960"/>
    </source>
</evidence>
<accession>A0A9X1IB80</accession>
<protein>
    <recommendedName>
        <fullName evidence="11">Biosynthetic peptidoglycan transglycosylase</fullName>
        <ecNumber evidence="11">2.4.99.28</ecNumber>
    </recommendedName>
    <alternativeName>
        <fullName evidence="11">Glycan polymerase</fullName>
    </alternativeName>
    <alternativeName>
        <fullName evidence="11">Peptidoglycan glycosyltransferase MtgA</fullName>
        <shortName evidence="11">PGT</shortName>
    </alternativeName>
</protein>
<comment type="caution">
    <text evidence="13">The sequence shown here is derived from an EMBL/GenBank/DDBJ whole genome shotgun (WGS) entry which is preliminary data.</text>
</comment>
<evidence type="ECO:0000256" key="8">
    <source>
        <dbReference type="ARBA" id="ARBA00022989"/>
    </source>
</evidence>
<dbReference type="GO" id="GO:0009274">
    <property type="term" value="C:peptidoglycan-based cell wall"/>
    <property type="evidence" value="ECO:0007669"/>
    <property type="project" value="InterPro"/>
</dbReference>
<keyword evidence="2 11" id="KW-0997">Cell inner membrane</keyword>
<comment type="subcellular location">
    <subcellularLocation>
        <location evidence="11">Cell inner membrane</location>
        <topology evidence="11">Single-pass membrane protein</topology>
    </subcellularLocation>
</comment>
<evidence type="ECO:0000313" key="14">
    <source>
        <dbReference type="Proteomes" id="UP001139311"/>
    </source>
</evidence>
<dbReference type="Pfam" id="PF00912">
    <property type="entry name" value="Transgly"/>
    <property type="match status" value="1"/>
</dbReference>
<dbReference type="EC" id="2.4.99.28" evidence="11"/>
<dbReference type="SUPFAM" id="SSF53955">
    <property type="entry name" value="Lysozyme-like"/>
    <property type="match status" value="1"/>
</dbReference>
<dbReference type="GO" id="GO:0008360">
    <property type="term" value="P:regulation of cell shape"/>
    <property type="evidence" value="ECO:0007669"/>
    <property type="project" value="UniProtKB-KW"/>
</dbReference>
<dbReference type="PANTHER" id="PTHR30400">
    <property type="entry name" value="MONOFUNCTIONAL BIOSYNTHETIC PEPTIDOGLYCAN TRANSGLYCOSYLASE"/>
    <property type="match status" value="1"/>
</dbReference>
<keyword evidence="3 11" id="KW-0328">Glycosyltransferase</keyword>
<evidence type="ECO:0000256" key="7">
    <source>
        <dbReference type="ARBA" id="ARBA00022984"/>
    </source>
</evidence>
<keyword evidence="4 11" id="KW-0808">Transferase</keyword>
<name>A0A9X1IB80_9PROT</name>
<dbReference type="GO" id="GO:0008955">
    <property type="term" value="F:peptidoglycan glycosyltransferase activity"/>
    <property type="evidence" value="ECO:0007669"/>
    <property type="project" value="UniProtKB-UniRule"/>
</dbReference>
<dbReference type="NCBIfam" id="TIGR02070">
    <property type="entry name" value="mono_pep_trsgly"/>
    <property type="match status" value="1"/>
</dbReference>
<comment type="pathway">
    <text evidence="11">Cell wall biogenesis; peptidoglycan biosynthesis.</text>
</comment>
<evidence type="ECO:0000313" key="13">
    <source>
        <dbReference type="EMBL" id="MCB4821307.1"/>
    </source>
</evidence>
<evidence type="ECO:0000259" key="12">
    <source>
        <dbReference type="Pfam" id="PF00912"/>
    </source>
</evidence>
<evidence type="ECO:0000256" key="1">
    <source>
        <dbReference type="ARBA" id="ARBA00022475"/>
    </source>
</evidence>
<dbReference type="GO" id="GO:0016763">
    <property type="term" value="F:pentosyltransferase activity"/>
    <property type="evidence" value="ECO:0007669"/>
    <property type="project" value="InterPro"/>
</dbReference>
<dbReference type="EMBL" id="JAJAQI010000007">
    <property type="protein sequence ID" value="MCB4821307.1"/>
    <property type="molecule type" value="Genomic_DNA"/>
</dbReference>
<evidence type="ECO:0000256" key="11">
    <source>
        <dbReference type="HAMAP-Rule" id="MF_00766"/>
    </source>
</evidence>
<keyword evidence="7 11" id="KW-0573">Peptidoglycan synthesis</keyword>
<dbReference type="HAMAP" id="MF_00766">
    <property type="entry name" value="PGT_MtgA"/>
    <property type="match status" value="1"/>
</dbReference>
<evidence type="ECO:0000256" key="3">
    <source>
        <dbReference type="ARBA" id="ARBA00022676"/>
    </source>
</evidence>
<proteinExistence type="inferred from homology"/>
<evidence type="ECO:0000256" key="5">
    <source>
        <dbReference type="ARBA" id="ARBA00022692"/>
    </source>
</evidence>
<comment type="catalytic activity">
    <reaction evidence="11">
        <text>[GlcNAc-(1-&gt;4)-Mur2Ac(oyl-L-Ala-gamma-D-Glu-L-Lys-D-Ala-D-Ala)](n)-di-trans,octa-cis-undecaprenyl diphosphate + beta-D-GlcNAc-(1-&gt;4)-Mur2Ac(oyl-L-Ala-gamma-D-Glu-L-Lys-D-Ala-D-Ala)-di-trans,octa-cis-undecaprenyl diphosphate = [GlcNAc-(1-&gt;4)-Mur2Ac(oyl-L-Ala-gamma-D-Glu-L-Lys-D-Ala-D-Ala)](n+1)-di-trans,octa-cis-undecaprenyl diphosphate + di-trans,octa-cis-undecaprenyl diphosphate + H(+)</text>
        <dbReference type="Rhea" id="RHEA:23708"/>
        <dbReference type="Rhea" id="RHEA-COMP:9602"/>
        <dbReference type="Rhea" id="RHEA-COMP:9603"/>
        <dbReference type="ChEBI" id="CHEBI:15378"/>
        <dbReference type="ChEBI" id="CHEBI:58405"/>
        <dbReference type="ChEBI" id="CHEBI:60033"/>
        <dbReference type="ChEBI" id="CHEBI:78435"/>
        <dbReference type="EC" id="2.4.99.28"/>
    </reaction>
</comment>
<keyword evidence="10 11" id="KW-0961">Cell wall biogenesis/degradation</keyword>
<keyword evidence="9 11" id="KW-0472">Membrane</keyword>
<keyword evidence="8 11" id="KW-1133">Transmembrane helix</keyword>
<dbReference type="PANTHER" id="PTHR30400:SF0">
    <property type="entry name" value="BIOSYNTHETIC PEPTIDOGLYCAN TRANSGLYCOSYLASE"/>
    <property type="match status" value="1"/>
</dbReference>
<dbReference type="InterPro" id="IPR011812">
    <property type="entry name" value="Pep_trsgly"/>
</dbReference>
<evidence type="ECO:0000256" key="9">
    <source>
        <dbReference type="ARBA" id="ARBA00023136"/>
    </source>
</evidence>
<comment type="similarity">
    <text evidence="11">Belongs to the glycosyltransferase 51 family.</text>
</comment>
<sequence length="217" mass="23906">MVGRAALILAVGPFCLLLLFRVLPPPVTPLMLIRLAEGQSLRQDWVAYEAISPALADAVIAAEDNLFCQQWLGFDLKAIRGQIEAWQQGERPRGASTITMQTAKNLLLWPGRDPARKLLEAWLTPQIALLWPKRRVLEVYLNIVEFGPGIYGAEAAARAFFGKPASALSRREAAQLAAVLPNPLEWSAGAPGPYVRHRTGVIERRVTQIQPLLACAR</sequence>
<evidence type="ECO:0000256" key="4">
    <source>
        <dbReference type="ARBA" id="ARBA00022679"/>
    </source>
</evidence>
<evidence type="ECO:0000256" key="10">
    <source>
        <dbReference type="ARBA" id="ARBA00023316"/>
    </source>
</evidence>
<dbReference type="InterPro" id="IPR036950">
    <property type="entry name" value="PBP_transglycosylase"/>
</dbReference>
<feature type="domain" description="Glycosyl transferase family 51" evidence="12">
    <location>
        <begin position="39"/>
        <end position="189"/>
    </location>
</feature>
<dbReference type="GO" id="GO:0005886">
    <property type="term" value="C:plasma membrane"/>
    <property type="evidence" value="ECO:0007669"/>
    <property type="project" value="UniProtKB-SubCell"/>
</dbReference>
<dbReference type="InterPro" id="IPR001264">
    <property type="entry name" value="Glyco_trans_51"/>
</dbReference>